<dbReference type="InterPro" id="IPR024973">
    <property type="entry name" value="ESPR"/>
</dbReference>
<dbReference type="EMBL" id="WNDS01000004">
    <property type="protein sequence ID" value="KAF1013768.1"/>
    <property type="molecule type" value="Genomic_DNA"/>
</dbReference>
<sequence>MNRIYRLVFNRRLGLMQVTSEVATQTAGGSAASPQPHRYLTATRLAAALGLSLASGAAFANCVGTTAVTCDATTNQNAYANSNNNIQMDIAAGARLSVLPLIGGAAVSLTGNGITVNNAGTIDPTINGGLSLAAAGLVVGNDTVGGNSIAINNQAGGSLNGLVNIGSIFGVGGQALLVQNAAGGVTTITNSGTVDMSILGV</sequence>
<evidence type="ECO:0000259" key="1">
    <source>
        <dbReference type="Pfam" id="PF13018"/>
    </source>
</evidence>
<gene>
    <name evidence="2" type="ORF">GAK31_02775</name>
</gene>
<name>A0A7V8JKP7_STEMA</name>
<organism evidence="2 3">
    <name type="scientific">Stenotrophomonas maltophilia</name>
    <name type="common">Pseudomonas maltophilia</name>
    <name type="synonym">Xanthomonas maltophilia</name>
    <dbReference type="NCBI Taxonomy" id="40324"/>
    <lineage>
        <taxon>Bacteria</taxon>
        <taxon>Pseudomonadati</taxon>
        <taxon>Pseudomonadota</taxon>
        <taxon>Gammaproteobacteria</taxon>
        <taxon>Lysobacterales</taxon>
        <taxon>Lysobacteraceae</taxon>
        <taxon>Stenotrophomonas</taxon>
        <taxon>Stenotrophomonas maltophilia group</taxon>
    </lineage>
</organism>
<evidence type="ECO:0000313" key="2">
    <source>
        <dbReference type="EMBL" id="KAF1013768.1"/>
    </source>
</evidence>
<accession>A0A7V8JKP7</accession>
<protein>
    <recommendedName>
        <fullName evidence="1">ESPR domain-containing protein</fullName>
    </recommendedName>
</protein>
<dbReference type="AlphaFoldDB" id="A0A7V8JKP7"/>
<proteinExistence type="predicted"/>
<dbReference type="Pfam" id="PF13018">
    <property type="entry name" value="ESPR"/>
    <property type="match status" value="1"/>
</dbReference>
<feature type="domain" description="ESPR" evidence="1">
    <location>
        <begin position="1"/>
        <end position="38"/>
    </location>
</feature>
<evidence type="ECO:0000313" key="3">
    <source>
        <dbReference type="Proteomes" id="UP000487117"/>
    </source>
</evidence>
<comment type="caution">
    <text evidence="2">The sequence shown here is derived from an EMBL/GenBank/DDBJ whole genome shotgun (WGS) entry which is preliminary data.</text>
</comment>
<dbReference type="Proteomes" id="UP000487117">
    <property type="component" value="Unassembled WGS sequence"/>
</dbReference>
<reference evidence="3" key="1">
    <citation type="journal article" date="2020" name="MBio">
        <title>Horizontal gene transfer to a defensive symbiont with a reduced genome amongst a multipartite beetle microbiome.</title>
        <authorList>
            <person name="Waterworth S.C."/>
            <person name="Florez L.V."/>
            <person name="Rees E.R."/>
            <person name="Hertweck C."/>
            <person name="Kaltenpoth M."/>
            <person name="Kwan J.C."/>
        </authorList>
    </citation>
    <scope>NUCLEOTIDE SEQUENCE [LARGE SCALE GENOMIC DNA]</scope>
</reference>